<evidence type="ECO:0000313" key="3">
    <source>
        <dbReference type="Proteomes" id="UP001201262"/>
    </source>
</evidence>
<protein>
    <submittedName>
        <fullName evidence="2">Uncharacterized protein</fullName>
    </submittedName>
</protein>
<evidence type="ECO:0000313" key="2">
    <source>
        <dbReference type="EMBL" id="KAH8703263.1"/>
    </source>
</evidence>
<keyword evidence="3" id="KW-1185">Reference proteome</keyword>
<dbReference type="RefSeq" id="XP_046076281.1">
    <property type="nucleotide sequence ID" value="XM_046222636.1"/>
</dbReference>
<accession>A0AAD4PZQ7</accession>
<proteinExistence type="predicted"/>
<keyword evidence="1" id="KW-0812">Transmembrane</keyword>
<dbReference type="EMBL" id="JAJTJA010000002">
    <property type="protein sequence ID" value="KAH8703263.1"/>
    <property type="molecule type" value="Genomic_DNA"/>
</dbReference>
<dbReference type="Proteomes" id="UP001201262">
    <property type="component" value="Unassembled WGS sequence"/>
</dbReference>
<comment type="caution">
    <text evidence="2">The sequence shown here is derived from an EMBL/GenBank/DDBJ whole genome shotgun (WGS) entry which is preliminary data.</text>
</comment>
<dbReference type="GeneID" id="70252922"/>
<gene>
    <name evidence="2" type="ORF">BGW36DRAFT_84579</name>
</gene>
<feature type="transmembrane region" description="Helical" evidence="1">
    <location>
        <begin position="68"/>
        <end position="86"/>
    </location>
</feature>
<evidence type="ECO:0000256" key="1">
    <source>
        <dbReference type="SAM" id="Phobius"/>
    </source>
</evidence>
<name>A0AAD4PZQ7_9EURO</name>
<keyword evidence="1" id="KW-0472">Membrane</keyword>
<organism evidence="2 3">
    <name type="scientific">Talaromyces proteolyticus</name>
    <dbReference type="NCBI Taxonomy" id="1131652"/>
    <lineage>
        <taxon>Eukaryota</taxon>
        <taxon>Fungi</taxon>
        <taxon>Dikarya</taxon>
        <taxon>Ascomycota</taxon>
        <taxon>Pezizomycotina</taxon>
        <taxon>Eurotiomycetes</taxon>
        <taxon>Eurotiomycetidae</taxon>
        <taxon>Eurotiales</taxon>
        <taxon>Trichocomaceae</taxon>
        <taxon>Talaromyces</taxon>
        <taxon>Talaromyces sect. Bacilispori</taxon>
    </lineage>
</organism>
<sequence length="87" mass="9914">MNDRNGTEPRDVFFNIFIYYGLLHLVAVNPDNAATRAKTDPAPCPFWLRALCGSLKNELKYFVISDLLLLYSLAIIGRTAAHLMFFF</sequence>
<keyword evidence="1" id="KW-1133">Transmembrane helix</keyword>
<dbReference type="AlphaFoldDB" id="A0AAD4PZQ7"/>
<feature type="transmembrane region" description="Helical" evidence="1">
    <location>
        <begin position="12"/>
        <end position="28"/>
    </location>
</feature>
<reference evidence="2" key="1">
    <citation type="submission" date="2021-12" db="EMBL/GenBank/DDBJ databases">
        <title>Convergent genome expansion in fungi linked to evolution of root-endophyte symbiosis.</title>
        <authorList>
            <consortium name="DOE Joint Genome Institute"/>
            <person name="Ke Y.-H."/>
            <person name="Bonito G."/>
            <person name="Liao H.-L."/>
            <person name="Looney B."/>
            <person name="Rojas-Flechas A."/>
            <person name="Nash J."/>
            <person name="Hameed K."/>
            <person name="Schadt C."/>
            <person name="Martin F."/>
            <person name="Crous P.W."/>
            <person name="Miettinen O."/>
            <person name="Magnuson J.K."/>
            <person name="Labbe J."/>
            <person name="Jacobson D."/>
            <person name="Doktycz M.J."/>
            <person name="Veneault-Fourrey C."/>
            <person name="Kuo A."/>
            <person name="Mondo S."/>
            <person name="Calhoun S."/>
            <person name="Riley R."/>
            <person name="Ohm R."/>
            <person name="LaButti K."/>
            <person name="Andreopoulos B."/>
            <person name="Pangilinan J."/>
            <person name="Nolan M."/>
            <person name="Tritt A."/>
            <person name="Clum A."/>
            <person name="Lipzen A."/>
            <person name="Daum C."/>
            <person name="Barry K."/>
            <person name="Grigoriev I.V."/>
            <person name="Vilgalys R."/>
        </authorList>
    </citation>
    <scope>NUCLEOTIDE SEQUENCE</scope>
    <source>
        <strain evidence="2">PMI_201</strain>
    </source>
</reference>